<dbReference type="CDD" id="cd12797">
    <property type="entry name" value="M23_peptidase"/>
    <property type="match status" value="1"/>
</dbReference>
<evidence type="ECO:0000256" key="4">
    <source>
        <dbReference type="ARBA" id="ARBA00022801"/>
    </source>
</evidence>
<reference evidence="8 9" key="1">
    <citation type="submission" date="2020-03" db="EMBL/GenBank/DDBJ databases">
        <title>Genomic Encyclopedia of Type Strains, Phase IV (KMG-IV): sequencing the most valuable type-strain genomes for metagenomic binning, comparative biology and taxonomic classification.</title>
        <authorList>
            <person name="Goeker M."/>
        </authorList>
    </citation>
    <scope>NUCLEOTIDE SEQUENCE [LARGE SCALE GENOMIC DNA]</scope>
    <source>
        <strain evidence="8 9">DSM 27651</strain>
    </source>
</reference>
<keyword evidence="6" id="KW-0482">Metalloprotease</keyword>
<gene>
    <name evidence="8" type="ORF">GGR88_000646</name>
</gene>
<keyword evidence="3" id="KW-0479">Metal-binding</keyword>
<evidence type="ECO:0000259" key="7">
    <source>
        <dbReference type="Pfam" id="PF01551"/>
    </source>
</evidence>
<comment type="caution">
    <text evidence="8">The sequence shown here is derived from an EMBL/GenBank/DDBJ whole genome shotgun (WGS) entry which is preliminary data.</text>
</comment>
<dbReference type="RefSeq" id="WP_167952956.1">
    <property type="nucleotide sequence ID" value="NZ_JAATJE010000001.1"/>
</dbReference>
<keyword evidence="5" id="KW-0862">Zinc</keyword>
<dbReference type="Proteomes" id="UP000734218">
    <property type="component" value="Unassembled WGS sequence"/>
</dbReference>
<dbReference type="PROSITE" id="PS51257">
    <property type="entry name" value="PROKAR_LIPOPROTEIN"/>
    <property type="match status" value="1"/>
</dbReference>
<dbReference type="GO" id="GO:0016787">
    <property type="term" value="F:hydrolase activity"/>
    <property type="evidence" value="ECO:0007669"/>
    <property type="project" value="UniProtKB-KW"/>
</dbReference>
<dbReference type="InterPro" id="IPR050570">
    <property type="entry name" value="Cell_wall_metabolism_enzyme"/>
</dbReference>
<evidence type="ECO:0000256" key="5">
    <source>
        <dbReference type="ARBA" id="ARBA00022833"/>
    </source>
</evidence>
<dbReference type="InterPro" id="IPR011055">
    <property type="entry name" value="Dup_hybrid_motif"/>
</dbReference>
<evidence type="ECO:0000256" key="3">
    <source>
        <dbReference type="ARBA" id="ARBA00022723"/>
    </source>
</evidence>
<dbReference type="Pfam" id="PF01551">
    <property type="entry name" value="Peptidase_M23"/>
    <property type="match status" value="1"/>
</dbReference>
<keyword evidence="4 8" id="KW-0378">Hydrolase</keyword>
<comment type="cofactor">
    <cofactor evidence="1">
        <name>Zn(2+)</name>
        <dbReference type="ChEBI" id="CHEBI:29105"/>
    </cofactor>
</comment>
<name>A0ABX0XJX9_9SPHN</name>
<evidence type="ECO:0000313" key="8">
    <source>
        <dbReference type="EMBL" id="NJC33172.1"/>
    </source>
</evidence>
<sequence length="189" mass="19760">MNRLGWLVLSAFLLVGGCFWLLQGEGSPIAQRQPSMIPPYGGTALIIPVAGVSSAALVDTWGQSRAGGARSHDAIDIMAPRGTAVLAARAGRVEKLFQSGDGGLTAYLRSSDGRWVDYYAHLDRYRPGLAEGQTVPQGAAIGTVGSTGNASPDGPHLHFSVKRMGAGESWHEGEAINPFPLLAGRRGPG</sequence>
<protein>
    <submittedName>
        <fullName evidence="8">Murein DD-endopeptidase MepM/ murein hydrolase activator NlpD</fullName>
    </submittedName>
</protein>
<organism evidence="8 9">
    <name type="scientific">Sphingomonas jejuensis</name>
    <dbReference type="NCBI Taxonomy" id="904715"/>
    <lineage>
        <taxon>Bacteria</taxon>
        <taxon>Pseudomonadati</taxon>
        <taxon>Pseudomonadota</taxon>
        <taxon>Alphaproteobacteria</taxon>
        <taxon>Sphingomonadales</taxon>
        <taxon>Sphingomonadaceae</taxon>
        <taxon>Sphingomonas</taxon>
    </lineage>
</organism>
<evidence type="ECO:0000313" key="9">
    <source>
        <dbReference type="Proteomes" id="UP000734218"/>
    </source>
</evidence>
<evidence type="ECO:0000256" key="2">
    <source>
        <dbReference type="ARBA" id="ARBA00022670"/>
    </source>
</evidence>
<dbReference type="Gene3D" id="2.70.70.10">
    <property type="entry name" value="Glucose Permease (Domain IIA)"/>
    <property type="match status" value="1"/>
</dbReference>
<proteinExistence type="predicted"/>
<dbReference type="SUPFAM" id="SSF51261">
    <property type="entry name" value="Duplicated hybrid motif"/>
    <property type="match status" value="1"/>
</dbReference>
<keyword evidence="2" id="KW-0645">Protease</keyword>
<keyword evidence="9" id="KW-1185">Reference proteome</keyword>
<evidence type="ECO:0000256" key="6">
    <source>
        <dbReference type="ARBA" id="ARBA00023049"/>
    </source>
</evidence>
<dbReference type="EMBL" id="JAATJE010000001">
    <property type="protein sequence ID" value="NJC33172.1"/>
    <property type="molecule type" value="Genomic_DNA"/>
</dbReference>
<dbReference type="InterPro" id="IPR016047">
    <property type="entry name" value="M23ase_b-sheet_dom"/>
</dbReference>
<dbReference type="PANTHER" id="PTHR21666:SF288">
    <property type="entry name" value="CELL DIVISION PROTEIN YTFB"/>
    <property type="match status" value="1"/>
</dbReference>
<feature type="domain" description="M23ase beta-sheet core" evidence="7">
    <location>
        <begin position="71"/>
        <end position="165"/>
    </location>
</feature>
<dbReference type="PANTHER" id="PTHR21666">
    <property type="entry name" value="PEPTIDASE-RELATED"/>
    <property type="match status" value="1"/>
</dbReference>
<accession>A0ABX0XJX9</accession>
<evidence type="ECO:0000256" key="1">
    <source>
        <dbReference type="ARBA" id="ARBA00001947"/>
    </source>
</evidence>